<dbReference type="GO" id="GO:0051119">
    <property type="term" value="F:sugar transmembrane transporter activity"/>
    <property type="evidence" value="ECO:0007669"/>
    <property type="project" value="InterPro"/>
</dbReference>
<organism evidence="6 7">
    <name type="scientific">Aureitalea marina</name>
    <dbReference type="NCBI Taxonomy" id="930804"/>
    <lineage>
        <taxon>Bacteria</taxon>
        <taxon>Pseudomonadati</taxon>
        <taxon>Bacteroidota</taxon>
        <taxon>Flavobacteriia</taxon>
        <taxon>Flavobacteriales</taxon>
        <taxon>Flavobacteriaceae</taxon>
        <taxon>Aureitalea</taxon>
    </lineage>
</organism>
<dbReference type="Proteomes" id="UP000239800">
    <property type="component" value="Unassembled WGS sequence"/>
</dbReference>
<evidence type="ECO:0000256" key="4">
    <source>
        <dbReference type="ARBA" id="ARBA00023136"/>
    </source>
</evidence>
<evidence type="ECO:0000256" key="5">
    <source>
        <dbReference type="SAM" id="Phobius"/>
    </source>
</evidence>
<dbReference type="Pfam" id="PF04193">
    <property type="entry name" value="PQ-loop"/>
    <property type="match status" value="1"/>
</dbReference>
<protein>
    <recommendedName>
        <fullName evidence="8">Glutathione synthetase</fullName>
    </recommendedName>
</protein>
<dbReference type="GO" id="GO:0016020">
    <property type="term" value="C:membrane"/>
    <property type="evidence" value="ECO:0007669"/>
    <property type="project" value="UniProtKB-SubCell"/>
</dbReference>
<keyword evidence="4 5" id="KW-0472">Membrane</keyword>
<evidence type="ECO:0000256" key="3">
    <source>
        <dbReference type="ARBA" id="ARBA00022989"/>
    </source>
</evidence>
<evidence type="ECO:0000256" key="1">
    <source>
        <dbReference type="ARBA" id="ARBA00004141"/>
    </source>
</evidence>
<evidence type="ECO:0000256" key="2">
    <source>
        <dbReference type="ARBA" id="ARBA00022692"/>
    </source>
</evidence>
<reference evidence="6 7" key="1">
    <citation type="submission" date="2016-11" db="EMBL/GenBank/DDBJ databases">
        <title>Trade-off between light-utilization and light-protection in marine flavobacteria.</title>
        <authorList>
            <person name="Kumagai Y."/>
        </authorList>
    </citation>
    <scope>NUCLEOTIDE SEQUENCE [LARGE SCALE GENOMIC DNA]</scope>
    <source>
        <strain evidence="6 7">NBRC 107741</strain>
    </source>
</reference>
<keyword evidence="3 5" id="KW-1133">Transmembrane helix</keyword>
<dbReference type="NCBIfam" id="NF037968">
    <property type="entry name" value="SemiSWEET_2"/>
    <property type="match status" value="1"/>
</dbReference>
<feature type="transmembrane region" description="Helical" evidence="5">
    <location>
        <begin position="62"/>
        <end position="81"/>
    </location>
</feature>
<dbReference type="Gene3D" id="1.20.1280.290">
    <property type="match status" value="1"/>
</dbReference>
<evidence type="ECO:0000313" key="7">
    <source>
        <dbReference type="Proteomes" id="UP000239800"/>
    </source>
</evidence>
<accession>A0A2S7KP65</accession>
<feature type="transmembrane region" description="Helical" evidence="5">
    <location>
        <begin position="6"/>
        <end position="27"/>
    </location>
</feature>
<dbReference type="EMBL" id="MQUB01000001">
    <property type="protein sequence ID" value="PQB04411.1"/>
    <property type="molecule type" value="Genomic_DNA"/>
</dbReference>
<keyword evidence="7" id="KW-1185">Reference proteome</keyword>
<name>A0A2S7KP65_9FLAO</name>
<dbReference type="OrthoDB" id="122062at2"/>
<evidence type="ECO:0000313" key="6">
    <source>
        <dbReference type="EMBL" id="PQB04411.1"/>
    </source>
</evidence>
<feature type="transmembrane region" description="Helical" evidence="5">
    <location>
        <begin position="39"/>
        <end position="56"/>
    </location>
</feature>
<proteinExistence type="predicted"/>
<comment type="caution">
    <text evidence="6">The sequence shown here is derived from an EMBL/GenBank/DDBJ whole genome shotgun (WGS) entry which is preliminary data.</text>
</comment>
<dbReference type="RefSeq" id="WP_104812336.1">
    <property type="nucleotide sequence ID" value="NZ_MQUB01000001.1"/>
</dbReference>
<gene>
    <name evidence="6" type="ORF">BST85_05490</name>
</gene>
<dbReference type="InterPro" id="IPR047662">
    <property type="entry name" value="SemiSWEET"/>
</dbReference>
<keyword evidence="2 5" id="KW-0812">Transmembrane</keyword>
<sequence length="91" mass="9905">MQLTSIIGNAAAFLTTISFLPQALKIIRSGQTRQLSLPMYLLFVSGVTLWVIYGIQEKQLPIILGNAVTLVLSGTILIYKLREVLKGSSGL</sequence>
<dbReference type="AlphaFoldDB" id="A0A2S7KP65"/>
<dbReference type="InterPro" id="IPR006603">
    <property type="entry name" value="PQ-loop_rpt"/>
</dbReference>
<evidence type="ECO:0008006" key="8">
    <source>
        <dbReference type="Google" id="ProtNLM"/>
    </source>
</evidence>
<comment type="subcellular location">
    <subcellularLocation>
        <location evidence="1">Membrane</location>
        <topology evidence="1">Multi-pass membrane protein</topology>
    </subcellularLocation>
</comment>